<evidence type="ECO:0000313" key="4">
    <source>
        <dbReference type="Proteomes" id="UP000193411"/>
    </source>
</evidence>
<dbReference type="AlphaFoldDB" id="A0A1Y2HKX6"/>
<comment type="caution">
    <text evidence="3">The sequence shown here is derived from an EMBL/GenBank/DDBJ whole genome shotgun (WGS) entry which is preliminary data.</text>
</comment>
<reference evidence="3 4" key="1">
    <citation type="submission" date="2016-07" db="EMBL/GenBank/DDBJ databases">
        <title>Pervasive Adenine N6-methylation of Active Genes in Fungi.</title>
        <authorList>
            <consortium name="DOE Joint Genome Institute"/>
            <person name="Mondo S.J."/>
            <person name="Dannebaum R.O."/>
            <person name="Kuo R.C."/>
            <person name="Labutti K."/>
            <person name="Haridas S."/>
            <person name="Kuo A."/>
            <person name="Salamov A."/>
            <person name="Ahrendt S.R."/>
            <person name="Lipzen A."/>
            <person name="Sullivan W."/>
            <person name="Andreopoulos W.B."/>
            <person name="Clum A."/>
            <person name="Lindquist E."/>
            <person name="Daum C."/>
            <person name="Ramamoorthy G.K."/>
            <person name="Gryganskyi A."/>
            <person name="Culley D."/>
            <person name="Magnuson J.K."/>
            <person name="James T.Y."/>
            <person name="O'Malley M.A."/>
            <person name="Stajich J.E."/>
            <person name="Spatafora J.W."/>
            <person name="Visel A."/>
            <person name="Grigoriev I.V."/>
        </authorList>
    </citation>
    <scope>NUCLEOTIDE SEQUENCE [LARGE SCALE GENOMIC DNA]</scope>
    <source>
        <strain evidence="3 4">PL171</strain>
    </source>
</reference>
<keyword evidence="2" id="KW-1133">Transmembrane helix</keyword>
<evidence type="ECO:0000256" key="2">
    <source>
        <dbReference type="SAM" id="Phobius"/>
    </source>
</evidence>
<accession>A0A1Y2HKX6</accession>
<evidence type="ECO:0000256" key="1">
    <source>
        <dbReference type="SAM" id="MobiDB-lite"/>
    </source>
</evidence>
<name>A0A1Y2HKX6_9FUNG</name>
<proteinExistence type="predicted"/>
<keyword evidence="2" id="KW-0812">Transmembrane</keyword>
<keyword evidence="2" id="KW-0472">Membrane</keyword>
<dbReference type="Proteomes" id="UP000193411">
    <property type="component" value="Unassembled WGS sequence"/>
</dbReference>
<dbReference type="EMBL" id="MCFL01000023">
    <property type="protein sequence ID" value="ORZ35209.1"/>
    <property type="molecule type" value="Genomic_DNA"/>
</dbReference>
<protein>
    <submittedName>
        <fullName evidence="3">Uncharacterized protein</fullName>
    </submittedName>
</protein>
<feature type="transmembrane region" description="Helical" evidence="2">
    <location>
        <begin position="208"/>
        <end position="231"/>
    </location>
</feature>
<keyword evidence="4" id="KW-1185">Reference proteome</keyword>
<gene>
    <name evidence="3" type="ORF">BCR44DRAFT_1124819</name>
</gene>
<evidence type="ECO:0000313" key="3">
    <source>
        <dbReference type="EMBL" id="ORZ35209.1"/>
    </source>
</evidence>
<organism evidence="3 4">
    <name type="scientific">Catenaria anguillulae PL171</name>
    <dbReference type="NCBI Taxonomy" id="765915"/>
    <lineage>
        <taxon>Eukaryota</taxon>
        <taxon>Fungi</taxon>
        <taxon>Fungi incertae sedis</taxon>
        <taxon>Blastocladiomycota</taxon>
        <taxon>Blastocladiomycetes</taxon>
        <taxon>Blastocladiales</taxon>
        <taxon>Catenariaceae</taxon>
        <taxon>Catenaria</taxon>
    </lineage>
</organism>
<feature type="compositionally biased region" description="Polar residues" evidence="1">
    <location>
        <begin position="1"/>
        <end position="11"/>
    </location>
</feature>
<feature type="region of interest" description="Disordered" evidence="1">
    <location>
        <begin position="1"/>
        <end position="29"/>
    </location>
</feature>
<sequence>MNKTLPTTSPMSARRNALPPFPKGPTSAFTSQPFPLTFPAIPPAQTRQPAPLFRTGVDPRAAEFGMRMTSAGTWITAGDKNDQWALSHNGSMSGSGVVHSWMAKSTVFRGPNGMGELMAENLRGLVATLPVNLYSLGHCPKSTGRFTASKLSGEACKASIECVFSLCVNGKCAEAASGKQLDAATALQSMRRSIVEYEDKNKRENAEWWMAWIGTRIGWVVGGLVVLRVLVLANRRRYVARQQAKVRRAEATRRGADEPPEFVVGGPATSASDVQ</sequence>
<feature type="region of interest" description="Disordered" evidence="1">
    <location>
        <begin position="249"/>
        <end position="275"/>
    </location>
</feature>